<dbReference type="InterPro" id="IPR011333">
    <property type="entry name" value="SKP1/BTB/POZ_sf"/>
</dbReference>
<evidence type="ECO:0008006" key="3">
    <source>
        <dbReference type="Google" id="ProtNLM"/>
    </source>
</evidence>
<organism evidence="1 2">
    <name type="scientific">Ceratobasidium theobromae</name>
    <dbReference type="NCBI Taxonomy" id="1582974"/>
    <lineage>
        <taxon>Eukaryota</taxon>
        <taxon>Fungi</taxon>
        <taxon>Dikarya</taxon>
        <taxon>Basidiomycota</taxon>
        <taxon>Agaricomycotina</taxon>
        <taxon>Agaricomycetes</taxon>
        <taxon>Cantharellales</taxon>
        <taxon>Ceratobasidiaceae</taxon>
        <taxon>Ceratobasidium</taxon>
    </lineage>
</organism>
<dbReference type="PANTHER" id="PTHR31758">
    <property type="entry name" value="BTB/POZ DOMAIN-CONTAINING PROTEIN YLR108C"/>
    <property type="match status" value="1"/>
</dbReference>
<evidence type="ECO:0000313" key="2">
    <source>
        <dbReference type="Proteomes" id="UP000383932"/>
    </source>
</evidence>
<dbReference type="PANTHER" id="PTHR31758:SF2">
    <property type="entry name" value="BTB_POZ DOMAIN-CONTAINING PROTEIN YLR108C"/>
    <property type="match status" value="1"/>
</dbReference>
<gene>
    <name evidence="1" type="ORF">CTheo_8045</name>
</gene>
<dbReference type="EMBL" id="SSOP01000433">
    <property type="protein sequence ID" value="KAB5588513.1"/>
    <property type="molecule type" value="Genomic_DNA"/>
</dbReference>
<proteinExistence type="predicted"/>
<dbReference type="OrthoDB" id="2370221at2759"/>
<sequence>MEHDANYAVIVQQQEFILTKTQIEFDSPNYFTACFFGDFQEAQRRRLLISRDPDLFRIISDYLCGYTVLPLRKDVIPPRMSSTQALTNLRADAVFYQLDGLAKECDLLIRPNVEGNLLKNRFLILGSEYSAMSEAIGESQISSASEGIVWKTYVSEERLNQEPLTAMKKPELHTGFTGLRAIAAVERFAVSQMPGLAVAVIIMSGGTVGTSGTINSDFLQHSPPLAMEHEPEYIITVRGEEFLLTKSQIEFDSPNYFTACFFGDFREAQSRRLKLSRDPDLFRIITNYLCGYKVIPLCQSFTPKLMATATTLINLRADAAFYQLDGLIKECDAHIRPERNTITDSNRYLLLGSQYKHAQIEDIEVQITAALNRSVWRTYVSEERLNQEPLTKMEKPELHTGYMGLRTIAAIERFVTSQIARYDHRSWRLVGWNITQEHTTCDVNSKLMVVVEDLSL</sequence>
<accession>A0A5N5QAI5</accession>
<evidence type="ECO:0000313" key="1">
    <source>
        <dbReference type="EMBL" id="KAB5588513.1"/>
    </source>
</evidence>
<dbReference type="Gene3D" id="3.30.710.10">
    <property type="entry name" value="Potassium Channel Kv1.1, Chain A"/>
    <property type="match status" value="2"/>
</dbReference>
<dbReference type="SUPFAM" id="SSF54695">
    <property type="entry name" value="POZ domain"/>
    <property type="match status" value="2"/>
</dbReference>
<comment type="caution">
    <text evidence="1">The sequence shown here is derived from an EMBL/GenBank/DDBJ whole genome shotgun (WGS) entry which is preliminary data.</text>
</comment>
<reference evidence="1 2" key="1">
    <citation type="journal article" date="2019" name="Fungal Biol. Biotechnol.">
        <title>Draft genome sequence of fastidious pathogen Ceratobasidium theobromae, which causes vascular-streak dieback in Theobroma cacao.</title>
        <authorList>
            <person name="Ali S.S."/>
            <person name="Asman A."/>
            <person name="Shao J."/>
            <person name="Firmansyah A.P."/>
            <person name="Susilo A.W."/>
            <person name="Rosmana A."/>
            <person name="McMahon P."/>
            <person name="Junaid M."/>
            <person name="Guest D."/>
            <person name="Kheng T.Y."/>
            <person name="Meinhardt L.W."/>
            <person name="Bailey B.A."/>
        </authorList>
    </citation>
    <scope>NUCLEOTIDE SEQUENCE [LARGE SCALE GENOMIC DNA]</scope>
    <source>
        <strain evidence="1 2">CT2</strain>
    </source>
</reference>
<name>A0A5N5QAI5_9AGAM</name>
<keyword evidence="2" id="KW-1185">Reference proteome</keyword>
<dbReference type="AlphaFoldDB" id="A0A5N5QAI5"/>
<dbReference type="Proteomes" id="UP000383932">
    <property type="component" value="Unassembled WGS sequence"/>
</dbReference>
<protein>
    <recommendedName>
        <fullName evidence="3">BTB domain-containing protein</fullName>
    </recommendedName>
</protein>